<reference evidence="1 2" key="1">
    <citation type="submission" date="2015-03" db="EMBL/GenBank/DDBJ databases">
        <authorList>
            <consortium name="Pathogen Informatics"/>
        </authorList>
    </citation>
    <scope>NUCLEOTIDE SEQUENCE [LARGE SCALE GENOMIC DNA]</scope>
    <source>
        <strain evidence="1 2">Bir 172</strain>
    </source>
</reference>
<protein>
    <submittedName>
        <fullName evidence="1">Uncharacterized protein</fullName>
    </submittedName>
</protein>
<name>A0A655AYD9_MYCTX</name>
<sequence>MDEWDEWQAWNEWVAENAEPRFEVPRSSSSVIPHSPAAG</sequence>
<gene>
    <name evidence="1" type="ORF">ERS027646_04971</name>
</gene>
<accession>A0A655AYD9</accession>
<evidence type="ECO:0000313" key="1">
    <source>
        <dbReference type="EMBL" id="CKU83894.1"/>
    </source>
</evidence>
<proteinExistence type="predicted"/>
<dbReference type="Proteomes" id="UP000048948">
    <property type="component" value="Unassembled WGS sequence"/>
</dbReference>
<dbReference type="EMBL" id="CNGE01002223">
    <property type="protein sequence ID" value="CKU83894.1"/>
    <property type="molecule type" value="Genomic_DNA"/>
</dbReference>
<evidence type="ECO:0000313" key="2">
    <source>
        <dbReference type="Proteomes" id="UP000048948"/>
    </source>
</evidence>
<dbReference type="AlphaFoldDB" id="A0A655AYD9"/>
<organism evidence="1 2">
    <name type="scientific">Mycobacterium tuberculosis</name>
    <dbReference type="NCBI Taxonomy" id="1773"/>
    <lineage>
        <taxon>Bacteria</taxon>
        <taxon>Bacillati</taxon>
        <taxon>Actinomycetota</taxon>
        <taxon>Actinomycetes</taxon>
        <taxon>Mycobacteriales</taxon>
        <taxon>Mycobacteriaceae</taxon>
        <taxon>Mycobacterium</taxon>
        <taxon>Mycobacterium tuberculosis complex</taxon>
    </lineage>
</organism>